<dbReference type="InterPro" id="IPR050300">
    <property type="entry name" value="GDXG_lipolytic_enzyme"/>
</dbReference>
<comment type="caution">
    <text evidence="5">The sequence shown here is derived from an EMBL/GenBank/DDBJ whole genome shotgun (WGS) entry which is preliminary data.</text>
</comment>
<evidence type="ECO:0000256" key="1">
    <source>
        <dbReference type="ARBA" id="ARBA00010515"/>
    </source>
</evidence>
<organism evidence="5 6">
    <name type="scientific">Streptococcus bovimastitidis</name>
    <dbReference type="NCBI Taxonomy" id="1856638"/>
    <lineage>
        <taxon>Bacteria</taxon>
        <taxon>Bacillati</taxon>
        <taxon>Bacillota</taxon>
        <taxon>Bacilli</taxon>
        <taxon>Lactobacillales</taxon>
        <taxon>Streptococcaceae</taxon>
        <taxon>Streptococcus</taxon>
    </lineage>
</organism>
<dbReference type="AlphaFoldDB" id="A0A1L8MQJ5"/>
<dbReference type="GO" id="GO:0016787">
    <property type="term" value="F:hydrolase activity"/>
    <property type="evidence" value="ECO:0007669"/>
    <property type="project" value="UniProtKB-KW"/>
</dbReference>
<dbReference type="PROSITE" id="PS01173">
    <property type="entry name" value="LIPASE_GDXG_HIS"/>
    <property type="match status" value="1"/>
</dbReference>
<evidence type="ECO:0000256" key="2">
    <source>
        <dbReference type="ARBA" id="ARBA00022801"/>
    </source>
</evidence>
<dbReference type="STRING" id="1856638.A9Q68_01825"/>
<reference evidence="6" key="1">
    <citation type="submission" date="2016-06" db="EMBL/GenBank/DDBJ databases">
        <authorList>
            <person name="de Vries S.P.W."/>
            <person name="Hadjirin N.F."/>
            <person name="Lay E.M."/>
            <person name="Zadoks R.N."/>
            <person name="Peacock S.J."/>
            <person name="Parkhill J."/>
            <person name="Grant A.J."/>
            <person name="Mcdougall S."/>
            <person name="Holmes M.A."/>
        </authorList>
    </citation>
    <scope>NUCLEOTIDE SEQUENCE [LARGE SCALE GENOMIC DNA]</scope>
    <source>
        <strain evidence="6">NZ1587</strain>
    </source>
</reference>
<feature type="transmembrane region" description="Helical" evidence="3">
    <location>
        <begin position="71"/>
        <end position="91"/>
    </location>
</feature>
<accession>A0A1L8MQJ5</accession>
<name>A0A1L8MQJ5_9STRE</name>
<keyword evidence="3" id="KW-0812">Transmembrane</keyword>
<comment type="similarity">
    <text evidence="1">Belongs to the 'GDXG' lipolytic enzyme family.</text>
</comment>
<feature type="transmembrane region" description="Helical" evidence="3">
    <location>
        <begin position="47"/>
        <end position="64"/>
    </location>
</feature>
<dbReference type="InterPro" id="IPR002168">
    <property type="entry name" value="Lipase_GDXG_HIS_AS"/>
</dbReference>
<keyword evidence="2" id="KW-0378">Hydrolase</keyword>
<keyword evidence="6" id="KW-1185">Reference proteome</keyword>
<dbReference type="Pfam" id="PF20434">
    <property type="entry name" value="BD-FAE"/>
    <property type="match status" value="1"/>
</dbReference>
<proteinExistence type="inferred from homology"/>
<dbReference type="Gene3D" id="3.40.50.1820">
    <property type="entry name" value="alpha/beta hydrolase"/>
    <property type="match status" value="1"/>
</dbReference>
<feature type="transmembrane region" description="Helical" evidence="3">
    <location>
        <begin position="7"/>
        <end position="27"/>
    </location>
</feature>
<dbReference type="InterPro" id="IPR049492">
    <property type="entry name" value="BD-FAE-like_dom"/>
</dbReference>
<dbReference type="SUPFAM" id="SSF53474">
    <property type="entry name" value="alpha/beta-Hydrolases"/>
    <property type="match status" value="1"/>
</dbReference>
<feature type="domain" description="BD-FAE-like" evidence="4">
    <location>
        <begin position="135"/>
        <end position="342"/>
    </location>
</feature>
<evidence type="ECO:0000256" key="3">
    <source>
        <dbReference type="SAM" id="Phobius"/>
    </source>
</evidence>
<evidence type="ECO:0000313" key="5">
    <source>
        <dbReference type="EMBL" id="OJF73027.1"/>
    </source>
</evidence>
<keyword evidence="3" id="KW-0472">Membrane</keyword>
<dbReference type="OrthoDB" id="9815425at2"/>
<gene>
    <name evidence="5" type="ORF">A9Q68_01825</name>
</gene>
<dbReference type="PANTHER" id="PTHR48081">
    <property type="entry name" value="AB HYDROLASE SUPERFAMILY PROTEIN C4A8.06C"/>
    <property type="match status" value="1"/>
</dbReference>
<evidence type="ECO:0000259" key="4">
    <source>
        <dbReference type="Pfam" id="PF20434"/>
    </source>
</evidence>
<sequence>MTILKKFAFFLLELIVIIIFIFNLATLFPLPYLGSIANHYTVPYVRVWLPVLCVLFLVSIYLGIKNKKSEWHIFNATIASLSLAMGIYMIMTIETNLNQLGANVSFLKSYQVEDTSGVKLAVKTYSYSKLGPVKLNIYYQDDNVKDKPVLVYIHGGGWVAGTRYSHDYYWRSFAKDDFVVVSLDYDLSNKNRHLSDVTEEQLIKGFAWVDNNIDKYGGNTDRLYTTGVSAGGNLALELSYKINSGHFRAANGEKLPKIDAVSVSYPVASPKDFYENSDLVKGDLAKLMVLSYLGGRPDQLPKKYARLTPKNSISPQTPPTLLMAGQRDSLVPQEPTYELAEILTKKKIANKLVIFPYTNHAYDRIDGNLGSQAYLHLTKEWFKTYPEKAVKP</sequence>
<evidence type="ECO:0000313" key="6">
    <source>
        <dbReference type="Proteomes" id="UP000182015"/>
    </source>
</evidence>
<dbReference type="EMBL" id="LZDD01000001">
    <property type="protein sequence ID" value="OJF73027.1"/>
    <property type="molecule type" value="Genomic_DNA"/>
</dbReference>
<protein>
    <submittedName>
        <fullName evidence="5">Lipase</fullName>
    </submittedName>
</protein>
<dbReference type="Proteomes" id="UP000182015">
    <property type="component" value="Unassembled WGS sequence"/>
</dbReference>
<keyword evidence="3" id="KW-1133">Transmembrane helix</keyword>
<dbReference type="InterPro" id="IPR029058">
    <property type="entry name" value="AB_hydrolase_fold"/>
</dbReference>